<protein>
    <recommendedName>
        <fullName evidence="1">anthranilate synthase</fullName>
        <ecNumber evidence="1">4.1.3.27</ecNumber>
    </recommendedName>
</protein>
<dbReference type="eggNOG" id="COG0512">
    <property type="taxonomic scope" value="Bacteria"/>
</dbReference>
<dbReference type="PANTHER" id="PTHR11236">
    <property type="entry name" value="AMINOBENZOATE/ANTHRANILATE SYNTHASE"/>
    <property type="match status" value="1"/>
</dbReference>
<dbReference type="Gene3D" id="3.40.50.880">
    <property type="match status" value="1"/>
</dbReference>
<comment type="catalytic activity">
    <reaction evidence="4">
        <text>chorismate + L-glutamine = anthranilate + pyruvate + L-glutamate + H(+)</text>
        <dbReference type="Rhea" id="RHEA:21732"/>
        <dbReference type="ChEBI" id="CHEBI:15361"/>
        <dbReference type="ChEBI" id="CHEBI:15378"/>
        <dbReference type="ChEBI" id="CHEBI:16567"/>
        <dbReference type="ChEBI" id="CHEBI:29748"/>
        <dbReference type="ChEBI" id="CHEBI:29985"/>
        <dbReference type="ChEBI" id="CHEBI:58359"/>
        <dbReference type="EC" id="4.1.3.27"/>
    </reaction>
</comment>
<dbReference type="Pfam" id="PF00117">
    <property type="entry name" value="GATase"/>
    <property type="match status" value="1"/>
</dbReference>
<dbReference type="InterPro" id="IPR006221">
    <property type="entry name" value="TrpG/PapA_dom"/>
</dbReference>
<comment type="caution">
    <text evidence="7">The sequence shown here is derived from an EMBL/GenBank/DDBJ whole genome shotgun (WGS) entry which is preliminary data.</text>
</comment>
<evidence type="ECO:0000313" key="7">
    <source>
        <dbReference type="EMBL" id="EOD66578.1"/>
    </source>
</evidence>
<evidence type="ECO:0000259" key="5">
    <source>
        <dbReference type="Pfam" id="PF00117"/>
    </source>
</evidence>
<dbReference type="InterPro" id="IPR017926">
    <property type="entry name" value="GATASE"/>
</dbReference>
<dbReference type="PRINTS" id="PR00099">
    <property type="entry name" value="CPSGATASE"/>
</dbReference>
<keyword evidence="8" id="KW-1185">Reference proteome</keyword>
<dbReference type="EMBL" id="AOUO01000298">
    <property type="protein sequence ID" value="EOD66578.1"/>
    <property type="molecule type" value="Genomic_DNA"/>
</dbReference>
<feature type="domain" description="Glutamine amidotransferase" evidence="5">
    <location>
        <begin position="435"/>
        <end position="609"/>
    </location>
</feature>
<dbReference type="PANTHER" id="PTHR11236:SF49">
    <property type="entry name" value="ANTHRANILATE SYNTHASE COMPONENT 1"/>
    <property type="match status" value="1"/>
</dbReference>
<feature type="domain" description="Chorismate-utilising enzyme C-terminal" evidence="6">
    <location>
        <begin position="116"/>
        <end position="372"/>
    </location>
</feature>
<dbReference type="InterPro" id="IPR015890">
    <property type="entry name" value="Chorismate_C"/>
</dbReference>
<evidence type="ECO:0000256" key="3">
    <source>
        <dbReference type="ARBA" id="ARBA00023239"/>
    </source>
</evidence>
<proteinExistence type="predicted"/>
<dbReference type="SUPFAM" id="SSF56322">
    <property type="entry name" value="ADC synthase"/>
    <property type="match status" value="1"/>
</dbReference>
<dbReference type="GO" id="GO:0000162">
    <property type="term" value="P:L-tryptophan biosynthetic process"/>
    <property type="evidence" value="ECO:0007669"/>
    <property type="project" value="TreeGrafter"/>
</dbReference>
<accession>R1G527</accession>
<dbReference type="EC" id="4.1.3.27" evidence="1"/>
<dbReference type="CDD" id="cd01743">
    <property type="entry name" value="GATase1_Anthranilate_Synthase"/>
    <property type="match status" value="1"/>
</dbReference>
<dbReference type="InterPro" id="IPR019999">
    <property type="entry name" value="Anth_synth_I-like"/>
</dbReference>
<dbReference type="SUPFAM" id="SSF52317">
    <property type="entry name" value="Class I glutamine amidotransferase-like"/>
    <property type="match status" value="1"/>
</dbReference>
<dbReference type="PRINTS" id="PR00097">
    <property type="entry name" value="ANTSNTHASEII"/>
</dbReference>
<dbReference type="GO" id="GO:0004049">
    <property type="term" value="F:anthranilate synthase activity"/>
    <property type="evidence" value="ECO:0007669"/>
    <property type="project" value="UniProtKB-EC"/>
</dbReference>
<evidence type="ECO:0000259" key="6">
    <source>
        <dbReference type="Pfam" id="PF00425"/>
    </source>
</evidence>
<dbReference type="InterPro" id="IPR029062">
    <property type="entry name" value="Class_I_gatase-like"/>
</dbReference>
<reference evidence="7 8" key="1">
    <citation type="submission" date="2013-02" db="EMBL/GenBank/DDBJ databases">
        <title>Draft genome sequence of Amycolatopsis vancoresmycina strain DSM 44592T.</title>
        <authorList>
            <person name="Kumar S."/>
            <person name="Kaur N."/>
            <person name="Kaur C."/>
            <person name="Raghava G.P.S."/>
            <person name="Mayilraj S."/>
        </authorList>
    </citation>
    <scope>NUCLEOTIDE SEQUENCE [LARGE SCALE GENOMIC DNA]</scope>
    <source>
        <strain evidence="7 8">DSM 44592</strain>
    </source>
</reference>
<dbReference type="Pfam" id="PF00425">
    <property type="entry name" value="Chorismate_bind"/>
    <property type="match status" value="1"/>
</dbReference>
<organism evidence="7 8">
    <name type="scientific">Amycolatopsis vancoresmycina DSM 44592</name>
    <dbReference type="NCBI Taxonomy" id="1292037"/>
    <lineage>
        <taxon>Bacteria</taxon>
        <taxon>Bacillati</taxon>
        <taxon>Actinomycetota</taxon>
        <taxon>Actinomycetes</taxon>
        <taxon>Pseudonocardiales</taxon>
        <taxon>Pseudonocardiaceae</taxon>
        <taxon>Amycolatopsis</taxon>
    </lineage>
</organism>
<dbReference type="InterPro" id="IPR005801">
    <property type="entry name" value="ADC_synthase"/>
</dbReference>
<dbReference type="eggNOG" id="COG0147">
    <property type="taxonomic scope" value="Bacteria"/>
</dbReference>
<evidence type="ECO:0000256" key="2">
    <source>
        <dbReference type="ARBA" id="ARBA00022962"/>
    </source>
</evidence>
<keyword evidence="3" id="KW-0456">Lyase</keyword>
<name>R1G527_9PSEU</name>
<gene>
    <name evidence="7" type="ORF">H480_20864</name>
</gene>
<keyword evidence="2" id="KW-0315">Glutamine amidotransferase</keyword>
<dbReference type="Proteomes" id="UP000014139">
    <property type="component" value="Unassembled WGS sequence"/>
</dbReference>
<evidence type="ECO:0000256" key="1">
    <source>
        <dbReference type="ARBA" id="ARBA00012266"/>
    </source>
</evidence>
<dbReference type="Gene3D" id="3.60.120.10">
    <property type="entry name" value="Anthranilate synthase"/>
    <property type="match status" value="1"/>
</dbReference>
<evidence type="ECO:0000256" key="4">
    <source>
        <dbReference type="ARBA" id="ARBA00047683"/>
    </source>
</evidence>
<dbReference type="AlphaFoldDB" id="R1G527"/>
<evidence type="ECO:0000313" key="8">
    <source>
        <dbReference type="Proteomes" id="UP000014139"/>
    </source>
</evidence>
<sequence length="624" mass="67327">MDQLLRRNAPFALLHRPAVGGGREIEFLSGEVAEIRSLQDLPPAGERSRAGHETLAMIPFRQIAERGFACVDDGAPLLAMRVREQGRMSLDDVFRWLPDEPVAVTDGRFDLTDDEYADLARAVVRQEIGTGQGANFVLRRTYAATIADFSTRKALAIFRRLLTHEFGAYWTFLFHTGSRTFIGATPERHVSVAGGAMIMSPISGTYRYPPTGPTVPGLLDFLADQKEIDELSMVVDEELKMMARLCVDGVRVSGPYLREMARVAHTEYRVHGRTPGDVRHILHETMFAPTVTGSPLENACQVLSRHERTGRGYYSGVVALLGTGTAGGPVLDSSIVIRTAEIAATGRFRIGVGATLVRHSCPRSEAAETRAKAAGLLNAMMTGGREAPGPGPAGLAELSPAVHQALGARTPDLAPFWLDPDSGRRSGDLAGHTAVVVDAEDTFTAMLAYQLRALGLAVTTRPFDDVGDTDGFDLVVVGPGPGDPRHVHQRRQAALRAITERLLDSGRPFVSICLGHQILCGVLGFPVVPKRPPDQGRRIGIDLFGRHTKVGFYNTFVALADHVPAVPVSVCGDAATGEIHALRGERFRSTQFHPESVLTTDGVDILADMVAPLLHATTARGATR</sequence>
<dbReference type="PATRIC" id="fig|1292037.4.peg.3955"/>
<dbReference type="PROSITE" id="PS51273">
    <property type="entry name" value="GATASE_TYPE_1"/>
    <property type="match status" value="1"/>
</dbReference>
<dbReference type="PRINTS" id="PR00096">
    <property type="entry name" value="GATASE"/>
</dbReference>